<reference evidence="1 2" key="1">
    <citation type="submission" date="2016-04" db="EMBL/GenBank/DDBJ databases">
        <title>A degradative enzymes factory behind the ericoid mycorrhizal symbiosis.</title>
        <authorList>
            <consortium name="DOE Joint Genome Institute"/>
            <person name="Martino E."/>
            <person name="Morin E."/>
            <person name="Grelet G."/>
            <person name="Kuo A."/>
            <person name="Kohler A."/>
            <person name="Daghino S."/>
            <person name="Barry K."/>
            <person name="Choi C."/>
            <person name="Cichocki N."/>
            <person name="Clum A."/>
            <person name="Copeland A."/>
            <person name="Hainaut M."/>
            <person name="Haridas S."/>
            <person name="Labutti K."/>
            <person name="Lindquist E."/>
            <person name="Lipzen A."/>
            <person name="Khouja H.-R."/>
            <person name="Murat C."/>
            <person name="Ohm R."/>
            <person name="Olson A."/>
            <person name="Spatafora J."/>
            <person name="Veneault-Fourrey C."/>
            <person name="Henrissat B."/>
            <person name="Grigoriev I."/>
            <person name="Martin F."/>
            <person name="Perotto S."/>
        </authorList>
    </citation>
    <scope>NUCLEOTIDE SEQUENCE [LARGE SCALE GENOMIC DNA]</scope>
    <source>
        <strain evidence="1 2">E</strain>
    </source>
</reference>
<sequence length="353" mass="39296">MQAMATITETQSASYRTLRLVPRWPDAESCCGVLLCVFDNKDNCWEATSGVRSVYNNSLRSAIDEILDDNEDHLGQDARYRPFFCHSIYMVGRKKKRSNPVIFFCCEDAPLRVKARDVIKANSVTRSYPAIRLGHTSFPPELNAPPRFVTGRLSHPRLGSAGLSISPDILDAIPSPPKISPDTLDAIPSPLKNLGGIMSLRRIDKTKVSLRQSNILLDLPSLPRITEHRIVEEGSGSGRQVFYKPGKQNLCAVKVYVDDVIQYERDITATVGGAILLNGKIYGLTAAHGLLEGFQRSEAQRNMVRSVEYDGDSASSFEHCECFPVVTNVMPLCIHFKEADNNQRAKTPRMRTN</sequence>
<dbReference type="RefSeq" id="XP_024734718.1">
    <property type="nucleotide sequence ID" value="XM_024887787.1"/>
</dbReference>
<gene>
    <name evidence="1" type="ORF">K444DRAFT_691203</name>
</gene>
<evidence type="ECO:0000313" key="1">
    <source>
        <dbReference type="EMBL" id="PMD57814.1"/>
    </source>
</evidence>
<evidence type="ECO:0000313" key="2">
    <source>
        <dbReference type="Proteomes" id="UP000235371"/>
    </source>
</evidence>
<organism evidence="1 2">
    <name type="scientific">Hyaloscypha bicolor E</name>
    <dbReference type="NCBI Taxonomy" id="1095630"/>
    <lineage>
        <taxon>Eukaryota</taxon>
        <taxon>Fungi</taxon>
        <taxon>Dikarya</taxon>
        <taxon>Ascomycota</taxon>
        <taxon>Pezizomycotina</taxon>
        <taxon>Leotiomycetes</taxon>
        <taxon>Helotiales</taxon>
        <taxon>Hyaloscyphaceae</taxon>
        <taxon>Hyaloscypha</taxon>
        <taxon>Hyaloscypha bicolor</taxon>
    </lineage>
</organism>
<dbReference type="OrthoDB" id="409136at2759"/>
<name>A0A2J6T461_9HELO</name>
<dbReference type="EMBL" id="KZ613843">
    <property type="protein sequence ID" value="PMD57814.1"/>
    <property type="molecule type" value="Genomic_DNA"/>
</dbReference>
<dbReference type="AlphaFoldDB" id="A0A2J6T461"/>
<protein>
    <submittedName>
        <fullName evidence="1">Uncharacterized protein</fullName>
    </submittedName>
</protein>
<dbReference type="InParanoid" id="A0A2J6T461"/>
<keyword evidence="2" id="KW-1185">Reference proteome</keyword>
<dbReference type="GeneID" id="36595863"/>
<proteinExistence type="predicted"/>
<dbReference type="Proteomes" id="UP000235371">
    <property type="component" value="Unassembled WGS sequence"/>
</dbReference>
<accession>A0A2J6T461</accession>